<dbReference type="PROSITE" id="PS51257">
    <property type="entry name" value="PROKAR_LIPOPROTEIN"/>
    <property type="match status" value="1"/>
</dbReference>
<accession>A0A923N7R5</accession>
<comment type="caution">
    <text evidence="2">The sequence shown here is derived from an EMBL/GenBank/DDBJ whole genome shotgun (WGS) entry which is preliminary data.</text>
</comment>
<keyword evidence="1" id="KW-0732">Signal</keyword>
<evidence type="ECO:0000256" key="1">
    <source>
        <dbReference type="SAM" id="SignalP"/>
    </source>
</evidence>
<dbReference type="Proteomes" id="UP000603640">
    <property type="component" value="Unassembled WGS sequence"/>
</dbReference>
<keyword evidence="3" id="KW-1185">Reference proteome</keyword>
<evidence type="ECO:0000313" key="2">
    <source>
        <dbReference type="EMBL" id="MBC5993314.1"/>
    </source>
</evidence>
<evidence type="ECO:0000313" key="3">
    <source>
        <dbReference type="Proteomes" id="UP000603640"/>
    </source>
</evidence>
<name>A0A923N7R5_9BACT</name>
<gene>
    <name evidence="2" type="ORF">H8S84_10750</name>
</gene>
<reference evidence="2" key="1">
    <citation type="submission" date="2020-08" db="EMBL/GenBank/DDBJ databases">
        <title>Pontibacter sp. SD6 16S ribosomal RNA gene Genome sequencing and assembly.</title>
        <authorList>
            <person name="Kang M."/>
        </authorList>
    </citation>
    <scope>NUCLEOTIDE SEQUENCE</scope>
    <source>
        <strain evidence="2">SD6</strain>
    </source>
</reference>
<dbReference type="RefSeq" id="WP_187067310.1">
    <property type="nucleotide sequence ID" value="NZ_JACRVF010000002.1"/>
</dbReference>
<dbReference type="EMBL" id="JACRVF010000002">
    <property type="protein sequence ID" value="MBC5993314.1"/>
    <property type="molecule type" value="Genomic_DNA"/>
</dbReference>
<evidence type="ECO:0008006" key="4">
    <source>
        <dbReference type="Google" id="ProtNLM"/>
    </source>
</evidence>
<dbReference type="AlphaFoldDB" id="A0A923N7R5"/>
<sequence length="136" mass="15114">MVRILCIFTLLLCTAFSCSKETDTVKPTVLLSKIIEVDAPESGKINEVITMKVKYTLSSGCVGFKGLEEERAGNTYTIKAYLSSDSDPNRICHQAAMYGYTDYTFTPTQVGTYTFNFYQDPENSITKTITITDGTK</sequence>
<proteinExistence type="predicted"/>
<feature type="chain" id="PRO_5037219567" description="YtkA-like domain-containing protein" evidence="1">
    <location>
        <begin position="20"/>
        <end position="136"/>
    </location>
</feature>
<organism evidence="2 3">
    <name type="scientific">Pontibacter cellulosilyticus</name>
    <dbReference type="NCBI Taxonomy" id="1720253"/>
    <lineage>
        <taxon>Bacteria</taxon>
        <taxon>Pseudomonadati</taxon>
        <taxon>Bacteroidota</taxon>
        <taxon>Cytophagia</taxon>
        <taxon>Cytophagales</taxon>
        <taxon>Hymenobacteraceae</taxon>
        <taxon>Pontibacter</taxon>
    </lineage>
</organism>
<protein>
    <recommendedName>
        <fullName evidence="4">YtkA-like domain-containing protein</fullName>
    </recommendedName>
</protein>
<feature type="signal peptide" evidence="1">
    <location>
        <begin position="1"/>
        <end position="19"/>
    </location>
</feature>